<organism evidence="3 4">
    <name type="scientific">Streptomyces clavuligerus</name>
    <dbReference type="NCBI Taxonomy" id="1901"/>
    <lineage>
        <taxon>Bacteria</taxon>
        <taxon>Bacillati</taxon>
        <taxon>Actinomycetota</taxon>
        <taxon>Actinomycetes</taxon>
        <taxon>Kitasatosporales</taxon>
        <taxon>Streptomycetaceae</taxon>
        <taxon>Streptomyces</taxon>
    </lineage>
</organism>
<dbReference type="OrthoDB" id="4350224at2"/>
<keyword evidence="4" id="KW-1185">Reference proteome</keyword>
<feature type="signal peptide" evidence="2">
    <location>
        <begin position="1"/>
        <end position="29"/>
    </location>
</feature>
<dbReference type="RefSeq" id="WP_003955443.1">
    <property type="nucleotide sequence ID" value="NZ_CM001019.1"/>
</dbReference>
<keyword evidence="3" id="KW-0449">Lipoprotein</keyword>
<dbReference type="EMBL" id="CM000914">
    <property type="protein sequence ID" value="EFG03648.2"/>
    <property type="molecule type" value="Genomic_DNA"/>
</dbReference>
<dbReference type="GeneID" id="93733390"/>
<evidence type="ECO:0000313" key="3">
    <source>
        <dbReference type="EMBL" id="EFG03648.2"/>
    </source>
</evidence>
<dbReference type="Proteomes" id="UP000002357">
    <property type="component" value="Plasmid pSCL4"/>
</dbReference>
<name>B5GUD5_STRCL</name>
<accession>B5GUD5</accession>
<evidence type="ECO:0000313" key="4">
    <source>
        <dbReference type="Proteomes" id="UP000002357"/>
    </source>
</evidence>
<proteinExistence type="predicted"/>
<keyword evidence="2" id="KW-0732">Signal</keyword>
<gene>
    <name evidence="3" type="ORF">SCLAV_p0157</name>
</gene>
<sequence>MTCVPKPFRPFRHRWPAAVLSAAVVLASAAGCALPSAERGGSPEAPASAAAIPSGEAEDDRRLGRLAAAAVRNTARVSSLTARGDDGAGRTSVVRLDREGRCSGIHHKEEGRVDVLRLRGAFYIRLNAAEIRRNGRADWSPAVAEEKVGRFAGRWMEMNPQAGPFQGLARACDPTHFSGRLEEMARGLEEGRPGFRELRREPADLRGEPVIRVTAPQGPAVLSVSTGRKPYLVALDEGPRVRASFEDFGEPVVAEHPDPADLESFLDFIGQARDTGPARTAGARHATAITK</sequence>
<feature type="region of interest" description="Disordered" evidence="1">
    <location>
        <begin position="36"/>
        <end position="56"/>
    </location>
</feature>
<feature type="chain" id="PRO_5009685678" evidence="2">
    <location>
        <begin position="30"/>
        <end position="291"/>
    </location>
</feature>
<protein>
    <submittedName>
        <fullName evidence="3">Lipoprotein</fullName>
    </submittedName>
</protein>
<reference evidence="3 4" key="1">
    <citation type="journal article" date="2010" name="Genome Biol. Evol.">
        <title>The sequence of a 1.8-mb bacterial linear plasmid reveals a rich evolutionary reservoir of secondary metabolic pathways.</title>
        <authorList>
            <person name="Medema M.H."/>
            <person name="Trefzer A."/>
            <person name="Kovalchuk A."/>
            <person name="van den Berg M."/>
            <person name="Mueller U."/>
            <person name="Heijne W."/>
            <person name="Wu L."/>
            <person name="Alam M.T."/>
            <person name="Ronning C.M."/>
            <person name="Nierman W.C."/>
            <person name="Bovenberg R.A.L."/>
            <person name="Breitling R."/>
            <person name="Takano E."/>
        </authorList>
    </citation>
    <scope>NUCLEOTIDE SEQUENCE [LARGE SCALE GENOMIC DNA]</scope>
    <source>
        <strain evidence="4">ATCC 27064 / DSM 738 / JCM 4710 / NBRC 13307 / NCIMB 12785 / NRRL 3585 / VKM Ac-602</strain>
        <plasmid evidence="3">pSCL4</plasmid>
    </source>
</reference>
<dbReference type="PROSITE" id="PS51257">
    <property type="entry name" value="PROKAR_LIPOPROTEIN"/>
    <property type="match status" value="1"/>
</dbReference>
<evidence type="ECO:0000256" key="1">
    <source>
        <dbReference type="SAM" id="MobiDB-lite"/>
    </source>
</evidence>
<feature type="compositionally biased region" description="Low complexity" evidence="1">
    <location>
        <begin position="40"/>
        <end position="55"/>
    </location>
</feature>
<geneLocation type="plasmid" evidence="3 4">
    <name>pSCL4</name>
</geneLocation>
<keyword evidence="3" id="KW-0614">Plasmid</keyword>
<dbReference type="AlphaFoldDB" id="B5GUD5"/>
<evidence type="ECO:0000256" key="2">
    <source>
        <dbReference type="SAM" id="SignalP"/>
    </source>
</evidence>